<protein>
    <recommendedName>
        <fullName evidence="2">non-specific serine/threonine protein kinase</fullName>
        <ecNumber evidence="2">2.7.11.1</ecNumber>
    </recommendedName>
</protein>
<dbReference type="InterPro" id="IPR001480">
    <property type="entry name" value="Bulb-type_lectin_dom"/>
</dbReference>
<evidence type="ECO:0000256" key="4">
    <source>
        <dbReference type="ARBA" id="ARBA00022527"/>
    </source>
</evidence>
<dbReference type="Pfam" id="PF01453">
    <property type="entry name" value="B_lectin"/>
    <property type="match status" value="1"/>
</dbReference>
<keyword evidence="4" id="KW-0723">Serine/threonine-protein kinase</keyword>
<evidence type="ECO:0000256" key="9">
    <source>
        <dbReference type="ARBA" id="ARBA00022741"/>
    </source>
</evidence>
<dbReference type="Gene3D" id="1.10.510.10">
    <property type="entry name" value="Transferase(Phosphotransferase) domain 1"/>
    <property type="match status" value="1"/>
</dbReference>
<dbReference type="Proteomes" id="UP000594261">
    <property type="component" value="Chromosome 3"/>
</dbReference>
<evidence type="ECO:0000256" key="12">
    <source>
        <dbReference type="ARBA" id="ARBA00022989"/>
    </source>
</evidence>
<proteinExistence type="predicted"/>
<feature type="region of interest" description="Disordered" evidence="19">
    <location>
        <begin position="228"/>
        <end position="251"/>
    </location>
</feature>
<dbReference type="PROSITE" id="PS00108">
    <property type="entry name" value="PROTEIN_KINASE_ST"/>
    <property type="match status" value="1"/>
</dbReference>
<evidence type="ECO:0000256" key="14">
    <source>
        <dbReference type="ARBA" id="ARBA00023157"/>
    </source>
</evidence>
<dbReference type="PROSITE" id="PS50011">
    <property type="entry name" value="PROTEIN_KINASE_DOM"/>
    <property type="match status" value="1"/>
</dbReference>
<evidence type="ECO:0000256" key="17">
    <source>
        <dbReference type="ARBA" id="ARBA00047899"/>
    </source>
</evidence>
<dbReference type="Gramene" id="QL03p072489:mrna">
    <property type="protein sequence ID" value="QL03p072489:mrna"/>
    <property type="gene ID" value="QL03p072489"/>
</dbReference>
<dbReference type="InterPro" id="IPR003609">
    <property type="entry name" value="Pan_app"/>
</dbReference>
<evidence type="ECO:0000256" key="6">
    <source>
        <dbReference type="ARBA" id="ARBA00022692"/>
    </source>
</evidence>
<evidence type="ECO:0000259" key="21">
    <source>
        <dbReference type="PROSITE" id="PS50011"/>
    </source>
</evidence>
<dbReference type="GO" id="GO:0004674">
    <property type="term" value="F:protein serine/threonine kinase activity"/>
    <property type="evidence" value="ECO:0007669"/>
    <property type="project" value="UniProtKB-KW"/>
</dbReference>
<keyword evidence="15" id="KW-0675">Receptor</keyword>
<keyword evidence="9" id="KW-0547">Nucleotide-binding</keyword>
<keyword evidence="24" id="KW-1185">Reference proteome</keyword>
<dbReference type="SUPFAM" id="SSF51110">
    <property type="entry name" value="alpha-D-mannose-specific plant lectins"/>
    <property type="match status" value="1"/>
</dbReference>
<keyword evidence="14" id="KW-1015">Disulfide bond</keyword>
<dbReference type="SMART" id="SM00220">
    <property type="entry name" value="S_TKc"/>
    <property type="match status" value="1"/>
</dbReference>
<dbReference type="EMBL" id="LRBV02000003">
    <property type="status" value="NOT_ANNOTATED_CDS"/>
    <property type="molecule type" value="Genomic_DNA"/>
</dbReference>
<keyword evidence="12 20" id="KW-1133">Transmembrane helix</keyword>
<feature type="compositionally biased region" description="Pro residues" evidence="19">
    <location>
        <begin position="45"/>
        <end position="59"/>
    </location>
</feature>
<evidence type="ECO:0000256" key="8">
    <source>
        <dbReference type="ARBA" id="ARBA00022734"/>
    </source>
</evidence>
<name>A0A7N2LBB1_QUELO</name>
<evidence type="ECO:0000256" key="13">
    <source>
        <dbReference type="ARBA" id="ARBA00023136"/>
    </source>
</evidence>
<keyword evidence="16" id="KW-0325">Glycoprotein</keyword>
<evidence type="ECO:0000256" key="5">
    <source>
        <dbReference type="ARBA" id="ARBA00022679"/>
    </source>
</evidence>
<organism evidence="23 24">
    <name type="scientific">Quercus lobata</name>
    <name type="common">Valley oak</name>
    <dbReference type="NCBI Taxonomy" id="97700"/>
    <lineage>
        <taxon>Eukaryota</taxon>
        <taxon>Viridiplantae</taxon>
        <taxon>Streptophyta</taxon>
        <taxon>Embryophyta</taxon>
        <taxon>Tracheophyta</taxon>
        <taxon>Spermatophyta</taxon>
        <taxon>Magnoliopsida</taxon>
        <taxon>eudicotyledons</taxon>
        <taxon>Gunneridae</taxon>
        <taxon>Pentapetalae</taxon>
        <taxon>rosids</taxon>
        <taxon>fabids</taxon>
        <taxon>Fagales</taxon>
        <taxon>Fagaceae</taxon>
        <taxon>Quercus</taxon>
    </lineage>
</organism>
<dbReference type="Gene3D" id="2.90.10.10">
    <property type="entry name" value="Bulb-type lectin domain"/>
    <property type="match status" value="1"/>
</dbReference>
<keyword evidence="11" id="KW-0067">ATP-binding</keyword>
<dbReference type="InParanoid" id="A0A7N2LBB1"/>
<evidence type="ECO:0000256" key="1">
    <source>
        <dbReference type="ARBA" id="ARBA00004251"/>
    </source>
</evidence>
<dbReference type="Pfam" id="PF07714">
    <property type="entry name" value="PK_Tyr_Ser-Thr"/>
    <property type="match status" value="1"/>
</dbReference>
<evidence type="ECO:0000313" key="24">
    <source>
        <dbReference type="Proteomes" id="UP000594261"/>
    </source>
</evidence>
<dbReference type="AlphaFoldDB" id="A0A7N2LBB1"/>
<keyword evidence="7" id="KW-0732">Signal</keyword>
<dbReference type="FunFam" id="3.30.200.20:FF:000330">
    <property type="entry name" value="G-type lectin S-receptor-like serine/threonine-protein kinase At4g03230"/>
    <property type="match status" value="1"/>
</dbReference>
<dbReference type="CDD" id="cd14066">
    <property type="entry name" value="STKc_IRAK"/>
    <property type="match status" value="1"/>
</dbReference>
<reference evidence="23" key="2">
    <citation type="submission" date="2021-01" db="UniProtKB">
        <authorList>
            <consortium name="EnsemblPlants"/>
        </authorList>
    </citation>
    <scope>IDENTIFICATION</scope>
</reference>
<keyword evidence="8" id="KW-0430">Lectin</keyword>
<dbReference type="SMART" id="SM00108">
    <property type="entry name" value="B_lectin"/>
    <property type="match status" value="1"/>
</dbReference>
<evidence type="ECO:0000256" key="7">
    <source>
        <dbReference type="ARBA" id="ARBA00022729"/>
    </source>
</evidence>
<evidence type="ECO:0000256" key="2">
    <source>
        <dbReference type="ARBA" id="ARBA00012513"/>
    </source>
</evidence>
<evidence type="ECO:0000256" key="20">
    <source>
        <dbReference type="SAM" id="Phobius"/>
    </source>
</evidence>
<dbReference type="EC" id="2.7.11.1" evidence="2"/>
<dbReference type="CDD" id="cd00028">
    <property type="entry name" value="B_lectin"/>
    <property type="match status" value="1"/>
</dbReference>
<dbReference type="SUPFAM" id="SSF56112">
    <property type="entry name" value="Protein kinase-like (PK-like)"/>
    <property type="match status" value="1"/>
</dbReference>
<evidence type="ECO:0000256" key="11">
    <source>
        <dbReference type="ARBA" id="ARBA00022840"/>
    </source>
</evidence>
<dbReference type="InterPro" id="IPR001245">
    <property type="entry name" value="Ser-Thr/Tyr_kinase_cat_dom"/>
</dbReference>
<dbReference type="PANTHER" id="PTHR27002">
    <property type="entry name" value="RECEPTOR-LIKE SERINE/THREONINE-PROTEIN KINASE SD1-8"/>
    <property type="match status" value="1"/>
</dbReference>
<dbReference type="GO" id="GO:0030246">
    <property type="term" value="F:carbohydrate binding"/>
    <property type="evidence" value="ECO:0007669"/>
    <property type="project" value="UniProtKB-KW"/>
</dbReference>
<dbReference type="FunFam" id="1.10.510.10:FF:000060">
    <property type="entry name" value="G-type lectin S-receptor-like serine/threonine-protein kinase"/>
    <property type="match status" value="1"/>
</dbReference>
<dbReference type="GO" id="GO:0005886">
    <property type="term" value="C:plasma membrane"/>
    <property type="evidence" value="ECO:0007669"/>
    <property type="project" value="UniProtKB-SubCell"/>
</dbReference>
<evidence type="ECO:0000256" key="18">
    <source>
        <dbReference type="ARBA" id="ARBA00048679"/>
    </source>
</evidence>
<sequence length="1134" mass="127349">MASQIAILTRTRTLFKSPTTKSITTFTFLSQEPQLAESTHSDSYSPPPPSSATPLPPNPASGSPLYDENWRNPIANLPNSLSLTQSLMPLGFLAQSPNSRIQALSQTLDVESMMNMFAEWMASQRWGEMKQLFEFWIWSLDRAGKPNKPNVGLYNHYLRANLMTNASAAELLDLVAQMEDYDVVPNTASFNWVLKAMYKAKETDEGEGTKPSSEALRISKIQNGLVRTRETKAQGLPSPRQGKKGASSSFSQNLKQVDVASDFWCDSTEISHRRDLASPFLPLFHHWRHSGASTSSSLPSLAPPRLEFEDHARPWFCLALGLCLSTSLSVGDSTDWTTKPARVSPLSAALALDTLKQGDVLNSSQYLVSAKQRFTLGFFSPTSYYGDKKNSYLGIWYTNYTENIVWIANRNRPISDDSRAFLTLDHLGKLMINSSGFGGDPFVIYSGGETENTSATLLDTGNLVVSEVNSNGSIGRRLWESFDDPTDTLLPGMKLGVNHKTGRNWSLISWLAQDDPASGAFTLEWEPKTRRLVIKRRGVPYWSSGLQVSSLKNVSLFEYIHPTKGQDYIINTDAEGQYFTYSLDTEFDSLDQERSAWQLQYWGSIMDRSISIMKMNFCYGYGMDDEGCETWNQPECRLMGRQTFEQKSGIFTRIGPDGLPQLAAGVFDNRPTIGPADCRDLCWHNCDCLGYSGKEGTGSGCQYWEGNVTFNPDDGRSRSRILKYVLTKEDPSNKGNKKWIVPVIVTAILVLFLGTFSLWRIYRQRVDAERREEEHLLELTTPDRLLDADELEKDGNARHNIKVFSFACIATATNNFSAESKLGEGGFGPVYKGALPEGREIAVKRLSRNSGQGLVEFKNELILIAKLQHMNLVRLLGCCFQGEEKMLIYEFMPNKSLDSFLFDPTKSYLLDWKIRVNIIEGIAQGLLYLHKYSRLKVIHRDLKASNILLDENMCAKISDFGMARIFKRDGLEANTNRVVGTYGYMSPEYAMEGIFSEKSDVFSFGVLMLEIVSGRKNNNFYNVNGSLNLVGYAWDLWQRDSGKDIMDPTLKDSCPMHQLLRFIHVALSCLEDSAADRPTILEVISMLKNETAPLPILKKPAFFTGSNVNNEDLQRKESENYSVNGLSISRMDAR</sequence>
<dbReference type="Gene3D" id="3.30.200.20">
    <property type="entry name" value="Phosphorylase Kinase, domain 1"/>
    <property type="match status" value="1"/>
</dbReference>
<comment type="catalytic activity">
    <reaction evidence="17">
        <text>L-threonyl-[protein] + ATP = O-phospho-L-threonyl-[protein] + ADP + H(+)</text>
        <dbReference type="Rhea" id="RHEA:46608"/>
        <dbReference type="Rhea" id="RHEA-COMP:11060"/>
        <dbReference type="Rhea" id="RHEA-COMP:11605"/>
        <dbReference type="ChEBI" id="CHEBI:15378"/>
        <dbReference type="ChEBI" id="CHEBI:30013"/>
        <dbReference type="ChEBI" id="CHEBI:30616"/>
        <dbReference type="ChEBI" id="CHEBI:61977"/>
        <dbReference type="ChEBI" id="CHEBI:456216"/>
        <dbReference type="EC" id="2.7.11.1"/>
    </reaction>
</comment>
<evidence type="ECO:0000313" key="23">
    <source>
        <dbReference type="EnsemblPlants" id="QL03p072489:mrna"/>
    </source>
</evidence>
<accession>A0A7N2LBB1</accession>
<reference evidence="23 24" key="1">
    <citation type="journal article" date="2016" name="G3 (Bethesda)">
        <title>First Draft Assembly and Annotation of the Genome of a California Endemic Oak Quercus lobata Nee (Fagaceae).</title>
        <authorList>
            <person name="Sork V.L."/>
            <person name="Fitz-Gibbon S.T."/>
            <person name="Puiu D."/>
            <person name="Crepeau M."/>
            <person name="Gugger P.F."/>
            <person name="Sherman R."/>
            <person name="Stevens K."/>
            <person name="Langley C.H."/>
            <person name="Pellegrini M."/>
            <person name="Salzberg S.L."/>
        </authorList>
    </citation>
    <scope>NUCLEOTIDE SEQUENCE [LARGE SCALE GENOMIC DNA]</scope>
    <source>
        <strain evidence="23 24">cv. SW786</strain>
    </source>
</reference>
<feature type="domain" description="Bulb-type lectin" evidence="22">
    <location>
        <begin position="352"/>
        <end position="478"/>
    </location>
</feature>
<keyword evidence="13 20" id="KW-0472">Membrane</keyword>
<keyword evidence="3" id="KW-1003">Cell membrane</keyword>
<dbReference type="InterPro" id="IPR000719">
    <property type="entry name" value="Prot_kinase_dom"/>
</dbReference>
<dbReference type="GO" id="GO:0005524">
    <property type="term" value="F:ATP binding"/>
    <property type="evidence" value="ECO:0007669"/>
    <property type="project" value="UniProtKB-KW"/>
</dbReference>
<keyword evidence="5" id="KW-0808">Transferase</keyword>
<dbReference type="PROSITE" id="PS50927">
    <property type="entry name" value="BULB_LECTIN"/>
    <property type="match status" value="1"/>
</dbReference>
<evidence type="ECO:0000256" key="16">
    <source>
        <dbReference type="ARBA" id="ARBA00023180"/>
    </source>
</evidence>
<feature type="transmembrane region" description="Helical" evidence="20">
    <location>
        <begin position="739"/>
        <end position="762"/>
    </location>
</feature>
<keyword evidence="6 20" id="KW-0812">Transmembrane</keyword>
<evidence type="ECO:0000256" key="10">
    <source>
        <dbReference type="ARBA" id="ARBA00022777"/>
    </source>
</evidence>
<dbReference type="InterPro" id="IPR011009">
    <property type="entry name" value="Kinase-like_dom_sf"/>
</dbReference>
<dbReference type="InterPro" id="IPR036426">
    <property type="entry name" value="Bulb-type_lectin_dom_sf"/>
</dbReference>
<evidence type="ECO:0000256" key="19">
    <source>
        <dbReference type="SAM" id="MobiDB-lite"/>
    </source>
</evidence>
<keyword evidence="10" id="KW-0418">Kinase</keyword>
<dbReference type="InterPro" id="IPR008271">
    <property type="entry name" value="Ser/Thr_kinase_AS"/>
</dbReference>
<dbReference type="EnsemblPlants" id="QL03p072489:mrna">
    <property type="protein sequence ID" value="QL03p072489:mrna"/>
    <property type="gene ID" value="QL03p072489"/>
</dbReference>
<evidence type="ECO:0000256" key="3">
    <source>
        <dbReference type="ARBA" id="ARBA00022475"/>
    </source>
</evidence>
<evidence type="ECO:0000259" key="22">
    <source>
        <dbReference type="PROSITE" id="PS50927"/>
    </source>
</evidence>
<dbReference type="Pfam" id="PF08276">
    <property type="entry name" value="PAN_2"/>
    <property type="match status" value="1"/>
</dbReference>
<comment type="subcellular location">
    <subcellularLocation>
        <location evidence="1">Cell membrane</location>
        <topology evidence="1">Single-pass type I membrane protein</topology>
    </subcellularLocation>
</comment>
<dbReference type="Gene3D" id="1.25.40.10">
    <property type="entry name" value="Tetratricopeptide repeat domain"/>
    <property type="match status" value="1"/>
</dbReference>
<feature type="domain" description="Protein kinase" evidence="21">
    <location>
        <begin position="816"/>
        <end position="1097"/>
    </location>
</feature>
<dbReference type="InterPro" id="IPR011990">
    <property type="entry name" value="TPR-like_helical_dom_sf"/>
</dbReference>
<comment type="catalytic activity">
    <reaction evidence="18">
        <text>L-seryl-[protein] + ATP = O-phospho-L-seryl-[protein] + ADP + H(+)</text>
        <dbReference type="Rhea" id="RHEA:17989"/>
        <dbReference type="Rhea" id="RHEA-COMP:9863"/>
        <dbReference type="Rhea" id="RHEA-COMP:11604"/>
        <dbReference type="ChEBI" id="CHEBI:15378"/>
        <dbReference type="ChEBI" id="CHEBI:29999"/>
        <dbReference type="ChEBI" id="CHEBI:30616"/>
        <dbReference type="ChEBI" id="CHEBI:83421"/>
        <dbReference type="ChEBI" id="CHEBI:456216"/>
        <dbReference type="EC" id="2.7.11.1"/>
    </reaction>
</comment>
<evidence type="ECO:0000256" key="15">
    <source>
        <dbReference type="ARBA" id="ARBA00023170"/>
    </source>
</evidence>
<feature type="region of interest" description="Disordered" evidence="19">
    <location>
        <begin position="36"/>
        <end position="67"/>
    </location>
</feature>